<proteinExistence type="predicted"/>
<name>D1BB88_SANKS</name>
<dbReference type="EMBL" id="CP001819">
    <property type="protein sequence ID" value="ACZ20654.1"/>
    <property type="molecule type" value="Genomic_DNA"/>
</dbReference>
<dbReference type="RefSeq" id="WP_012865723.1">
    <property type="nucleotide sequence ID" value="NC_013521.1"/>
</dbReference>
<dbReference type="HOGENOM" id="CLU_2371150_0_0_11"/>
<accession>D1BB88</accession>
<evidence type="ECO:0000313" key="3">
    <source>
        <dbReference type="Proteomes" id="UP000000322"/>
    </source>
</evidence>
<dbReference type="AlphaFoldDB" id="D1BB88"/>
<dbReference type="STRING" id="446469.Sked_06970"/>
<evidence type="ECO:0000256" key="1">
    <source>
        <dbReference type="SAM" id="MobiDB-lite"/>
    </source>
</evidence>
<protein>
    <submittedName>
        <fullName evidence="2">Uncharacterized protein</fullName>
    </submittedName>
</protein>
<dbReference type="KEGG" id="ske:Sked_06970"/>
<keyword evidence="3" id="KW-1185">Reference proteome</keyword>
<organism evidence="2 3">
    <name type="scientific">Sanguibacter keddieii (strain ATCC 51767 / DSM 10542 / NCFB 3025 / ST-74)</name>
    <dbReference type="NCBI Taxonomy" id="446469"/>
    <lineage>
        <taxon>Bacteria</taxon>
        <taxon>Bacillati</taxon>
        <taxon>Actinomycetota</taxon>
        <taxon>Actinomycetes</taxon>
        <taxon>Micrococcales</taxon>
        <taxon>Sanguibacteraceae</taxon>
        <taxon>Sanguibacter</taxon>
    </lineage>
</organism>
<reference evidence="2 3" key="1">
    <citation type="journal article" date="2009" name="Stand. Genomic Sci.">
        <title>Complete genome sequence of Sanguibacter keddieii type strain (ST-74).</title>
        <authorList>
            <person name="Ivanova N."/>
            <person name="Sikorski J."/>
            <person name="Sims D."/>
            <person name="Brettin T."/>
            <person name="Detter J.C."/>
            <person name="Han C."/>
            <person name="Lapidus A."/>
            <person name="Copeland A."/>
            <person name="Glavina Del Rio T."/>
            <person name="Nolan M."/>
            <person name="Chen F."/>
            <person name="Lucas S."/>
            <person name="Tice H."/>
            <person name="Cheng J.F."/>
            <person name="Bruce D."/>
            <person name="Goodwin L."/>
            <person name="Pitluck S."/>
            <person name="Pati A."/>
            <person name="Mavromatis K."/>
            <person name="Chen A."/>
            <person name="Palaniappan K."/>
            <person name="D'haeseleer P."/>
            <person name="Chain P."/>
            <person name="Bristow J."/>
            <person name="Eisen J.A."/>
            <person name="Markowitz V."/>
            <person name="Hugenholtz P."/>
            <person name="Goker M."/>
            <person name="Pukall R."/>
            <person name="Klenk H.P."/>
            <person name="Kyrpides N.C."/>
        </authorList>
    </citation>
    <scope>NUCLEOTIDE SEQUENCE [LARGE SCALE GENOMIC DNA]</scope>
    <source>
        <strain evidence="3">ATCC 51767 / DSM 10542 / NCFB 3025 / ST-74</strain>
    </source>
</reference>
<sequence>MHDRHPQTPPAFRFAPSLSTESVLRLPVREAVAASEGRTGWIARAGAYRPAEPPARSGRGPADREHRSARADRRPERGDRSDRGAITGPGSEDRA</sequence>
<feature type="region of interest" description="Disordered" evidence="1">
    <location>
        <begin position="31"/>
        <end position="95"/>
    </location>
</feature>
<dbReference type="Proteomes" id="UP000000322">
    <property type="component" value="Chromosome"/>
</dbReference>
<feature type="compositionally biased region" description="Basic and acidic residues" evidence="1">
    <location>
        <begin position="61"/>
        <end position="83"/>
    </location>
</feature>
<evidence type="ECO:0000313" key="2">
    <source>
        <dbReference type="EMBL" id="ACZ20654.1"/>
    </source>
</evidence>
<gene>
    <name evidence="2" type="ordered locus">Sked_06970</name>
</gene>